<dbReference type="InterPro" id="IPR009045">
    <property type="entry name" value="Zn_M74/Hedgehog-like"/>
</dbReference>
<feature type="domain" description="Peptidoglycan binding-like" evidence="1">
    <location>
        <begin position="238"/>
        <end position="293"/>
    </location>
</feature>
<dbReference type="InterPro" id="IPR036365">
    <property type="entry name" value="PGBD-like_sf"/>
</dbReference>
<dbReference type="AlphaFoldDB" id="A0A9D1P1P1"/>
<dbReference type="Gene3D" id="3.30.1380.10">
    <property type="match status" value="1"/>
</dbReference>
<comment type="caution">
    <text evidence="3">The sequence shown here is derived from an EMBL/GenBank/DDBJ whole genome shotgun (WGS) entry which is preliminary data.</text>
</comment>
<gene>
    <name evidence="3" type="ORF">IAB71_03565</name>
</gene>
<evidence type="ECO:0000313" key="3">
    <source>
        <dbReference type="EMBL" id="HIV24854.1"/>
    </source>
</evidence>
<reference evidence="3" key="2">
    <citation type="journal article" date="2021" name="PeerJ">
        <title>Extensive microbial diversity within the chicken gut microbiome revealed by metagenomics and culture.</title>
        <authorList>
            <person name="Gilroy R."/>
            <person name="Ravi A."/>
            <person name="Getino M."/>
            <person name="Pursley I."/>
            <person name="Horton D.L."/>
            <person name="Alikhan N.F."/>
            <person name="Baker D."/>
            <person name="Gharbi K."/>
            <person name="Hall N."/>
            <person name="Watson M."/>
            <person name="Adriaenssens E.M."/>
            <person name="Foster-Nyarko E."/>
            <person name="Jarju S."/>
            <person name="Secka A."/>
            <person name="Antonio M."/>
            <person name="Oren A."/>
            <person name="Chaudhuri R.R."/>
            <person name="La Ragione R."/>
            <person name="Hildebrand F."/>
            <person name="Pallen M.J."/>
        </authorList>
    </citation>
    <scope>NUCLEOTIDE SEQUENCE</scope>
    <source>
        <strain evidence="3">CHK188-20938</strain>
    </source>
</reference>
<evidence type="ECO:0000259" key="2">
    <source>
        <dbReference type="Pfam" id="PF13539"/>
    </source>
</evidence>
<dbReference type="Proteomes" id="UP000824169">
    <property type="component" value="Unassembled WGS sequence"/>
</dbReference>
<protein>
    <submittedName>
        <fullName evidence="3">Peptidoglycan-binding protein</fullName>
    </submittedName>
</protein>
<dbReference type="Gene3D" id="1.10.101.10">
    <property type="entry name" value="PGBD-like superfamily/PGBD"/>
    <property type="match status" value="2"/>
</dbReference>
<proteinExistence type="predicted"/>
<dbReference type="CDD" id="cd14845">
    <property type="entry name" value="L-Ala-D-Glu_peptidase_like"/>
    <property type="match status" value="1"/>
</dbReference>
<dbReference type="SUPFAM" id="SSF55166">
    <property type="entry name" value="Hedgehog/DD-peptidase"/>
    <property type="match status" value="1"/>
</dbReference>
<reference evidence="3" key="1">
    <citation type="submission" date="2020-10" db="EMBL/GenBank/DDBJ databases">
        <authorList>
            <person name="Gilroy R."/>
        </authorList>
    </citation>
    <scope>NUCLEOTIDE SEQUENCE</scope>
    <source>
        <strain evidence="3">CHK188-20938</strain>
    </source>
</reference>
<accession>A0A9D1P1P1</accession>
<dbReference type="Pfam" id="PF13539">
    <property type="entry name" value="Peptidase_M15_4"/>
    <property type="match status" value="1"/>
</dbReference>
<evidence type="ECO:0000259" key="1">
    <source>
        <dbReference type="Pfam" id="PF01471"/>
    </source>
</evidence>
<name>A0A9D1P1P1_9FIRM</name>
<dbReference type="InterPro" id="IPR002477">
    <property type="entry name" value="Peptidoglycan-bd-like"/>
</dbReference>
<sequence length="296" mass="31991">MGGKFMGRDIAQLHPRLQNAVRQLQKLCAREGLTLGIGECFRSVAEQDALYAQGRTAPGSIVTNAPGRSYSSQHQWGIAFDFFKNVSGHAYDDDGFFSRVGALGKSLGLGWGGDWKDFPDRPHLYLPDWGSTPALLKQRYGTFERFRASWNAGEGDEKPGAFSGSPLIRDGQIHLNNYVNAGLETDGFRGSATKKAGVKAVQQAMNMDYGAGLAVDGIWGSRSENALKGHYVEHGENQELVRTVQILLLLRDTDPGGVDGSFGDGMLAAVKKYQSVAGLMVDGVAGYNTIRSLAEV</sequence>
<evidence type="ECO:0000313" key="4">
    <source>
        <dbReference type="Proteomes" id="UP000824169"/>
    </source>
</evidence>
<organism evidence="3 4">
    <name type="scientific">Candidatus Scatomonas pullistercoris</name>
    <dbReference type="NCBI Taxonomy" id="2840920"/>
    <lineage>
        <taxon>Bacteria</taxon>
        <taxon>Bacillati</taxon>
        <taxon>Bacillota</taxon>
        <taxon>Clostridia</taxon>
        <taxon>Lachnospirales</taxon>
        <taxon>Lachnospiraceae</taxon>
        <taxon>Lachnospiraceae incertae sedis</taxon>
        <taxon>Candidatus Scatomonas</taxon>
    </lineage>
</organism>
<dbReference type="EMBL" id="DVOO01000011">
    <property type="protein sequence ID" value="HIV24854.1"/>
    <property type="molecule type" value="Genomic_DNA"/>
</dbReference>
<feature type="domain" description="Peptidase M15C" evidence="2">
    <location>
        <begin position="69"/>
        <end position="124"/>
    </location>
</feature>
<dbReference type="GO" id="GO:0008233">
    <property type="term" value="F:peptidase activity"/>
    <property type="evidence" value="ECO:0007669"/>
    <property type="project" value="InterPro"/>
</dbReference>
<dbReference type="Pfam" id="PF01471">
    <property type="entry name" value="PG_binding_1"/>
    <property type="match status" value="1"/>
</dbReference>
<dbReference type="InterPro" id="IPR039561">
    <property type="entry name" value="Peptidase_M15C"/>
</dbReference>
<dbReference type="SUPFAM" id="SSF47090">
    <property type="entry name" value="PGBD-like"/>
    <property type="match status" value="1"/>
</dbReference>
<dbReference type="InterPro" id="IPR036366">
    <property type="entry name" value="PGBDSf"/>
</dbReference>